<keyword evidence="3" id="KW-1185">Reference proteome</keyword>
<dbReference type="Pfam" id="PF19317">
    <property type="entry name" value="Gag_p24_C"/>
    <property type="match status" value="1"/>
</dbReference>
<sequence>MITRHVQADGLWAHKVMTTTRAATEAIRSASMVIAKPSLWSTIKQNESESFTRFVDRLQAALDSSALPSEAKGPVLAECLRQQCNSATKDILRSLPLGSNIADMIRHVAKEEQLAPIQAAVHTAITSVMACF</sequence>
<proteinExistence type="predicted"/>
<gene>
    <name evidence="2" type="ORF">DUI87_05026</name>
</gene>
<dbReference type="InterPro" id="IPR045345">
    <property type="entry name" value="Gag_p24_C"/>
</dbReference>
<protein>
    <recommendedName>
        <fullName evidence="1">Retroviral nucleocapsid Gag protein p24 C-terminal domain-containing protein</fullName>
    </recommendedName>
</protein>
<dbReference type="PANTHER" id="PTHR40389">
    <property type="entry name" value="ENDOGENOUS RETROVIRUS GROUP K MEMBER 24 GAG POLYPROTEIN-RELATED"/>
    <property type="match status" value="1"/>
</dbReference>
<dbReference type="STRING" id="333673.A0A3M0KYB0"/>
<reference evidence="2 3" key="1">
    <citation type="submission" date="2018-07" db="EMBL/GenBank/DDBJ databases">
        <title>A high quality draft genome assembly of the barn swallow (H. rustica rustica).</title>
        <authorList>
            <person name="Formenti G."/>
            <person name="Chiara M."/>
            <person name="Poveda L."/>
            <person name="Francoijs K.-J."/>
            <person name="Bonisoli-Alquati A."/>
            <person name="Canova L."/>
            <person name="Gianfranceschi L."/>
            <person name="Horner D.S."/>
            <person name="Saino N."/>
        </authorList>
    </citation>
    <scope>NUCLEOTIDE SEQUENCE [LARGE SCALE GENOMIC DNA]</scope>
    <source>
        <strain evidence="2">Chelidonia</strain>
        <tissue evidence="2">Blood</tissue>
    </source>
</reference>
<evidence type="ECO:0000313" key="2">
    <source>
        <dbReference type="EMBL" id="RMC18145.1"/>
    </source>
</evidence>
<evidence type="ECO:0000313" key="3">
    <source>
        <dbReference type="Proteomes" id="UP000269221"/>
    </source>
</evidence>
<dbReference type="AlphaFoldDB" id="A0A3M0KYB0"/>
<evidence type="ECO:0000259" key="1">
    <source>
        <dbReference type="Pfam" id="PF19317"/>
    </source>
</evidence>
<name>A0A3M0KYB0_HIRRU</name>
<dbReference type="Proteomes" id="UP000269221">
    <property type="component" value="Unassembled WGS sequence"/>
</dbReference>
<comment type="caution">
    <text evidence="2">The sequence shown here is derived from an EMBL/GenBank/DDBJ whole genome shotgun (WGS) entry which is preliminary data.</text>
</comment>
<dbReference type="InterPro" id="IPR050195">
    <property type="entry name" value="Primate_lentivir_Gag_pol-like"/>
</dbReference>
<accession>A0A3M0KYB0</accession>
<feature type="domain" description="Retroviral nucleocapsid Gag protein p24 C-terminal" evidence="1">
    <location>
        <begin position="36"/>
        <end position="106"/>
    </location>
</feature>
<dbReference type="EMBL" id="QRBI01000097">
    <property type="protein sequence ID" value="RMC18145.1"/>
    <property type="molecule type" value="Genomic_DNA"/>
</dbReference>
<dbReference type="InterPro" id="IPR008916">
    <property type="entry name" value="Retrov_capsid_C"/>
</dbReference>
<organism evidence="2 3">
    <name type="scientific">Hirundo rustica rustica</name>
    <dbReference type="NCBI Taxonomy" id="333673"/>
    <lineage>
        <taxon>Eukaryota</taxon>
        <taxon>Metazoa</taxon>
        <taxon>Chordata</taxon>
        <taxon>Craniata</taxon>
        <taxon>Vertebrata</taxon>
        <taxon>Euteleostomi</taxon>
        <taxon>Archelosauria</taxon>
        <taxon>Archosauria</taxon>
        <taxon>Dinosauria</taxon>
        <taxon>Saurischia</taxon>
        <taxon>Theropoda</taxon>
        <taxon>Coelurosauria</taxon>
        <taxon>Aves</taxon>
        <taxon>Neognathae</taxon>
        <taxon>Neoaves</taxon>
        <taxon>Telluraves</taxon>
        <taxon>Australaves</taxon>
        <taxon>Passeriformes</taxon>
        <taxon>Sylvioidea</taxon>
        <taxon>Hirundinidae</taxon>
        <taxon>Hirundo</taxon>
    </lineage>
</organism>
<dbReference type="Gene3D" id="1.10.1200.30">
    <property type="match status" value="1"/>
</dbReference>
<dbReference type="PANTHER" id="PTHR40389:SF3">
    <property type="entry name" value="IGE-BINDING PROTEIN"/>
    <property type="match status" value="1"/>
</dbReference>
<dbReference type="SUPFAM" id="SSF47353">
    <property type="entry name" value="Retrovirus capsid dimerization domain-like"/>
    <property type="match status" value="1"/>
</dbReference>